<dbReference type="AlphaFoldDB" id="E2BKV0"/>
<feature type="non-terminal residue" evidence="1">
    <location>
        <position position="1"/>
    </location>
</feature>
<evidence type="ECO:0000313" key="2">
    <source>
        <dbReference type="Proteomes" id="UP000008237"/>
    </source>
</evidence>
<dbReference type="EMBL" id="GL448826">
    <property type="protein sequence ID" value="EFN83699.1"/>
    <property type="molecule type" value="Genomic_DNA"/>
</dbReference>
<keyword evidence="2" id="KW-1185">Reference proteome</keyword>
<accession>E2BKV0</accession>
<dbReference type="Proteomes" id="UP000008237">
    <property type="component" value="Unassembled WGS sequence"/>
</dbReference>
<name>E2BKV0_HARSA</name>
<evidence type="ECO:0000313" key="1">
    <source>
        <dbReference type="EMBL" id="EFN83699.1"/>
    </source>
</evidence>
<feature type="non-terminal residue" evidence="1">
    <location>
        <position position="57"/>
    </location>
</feature>
<protein>
    <submittedName>
        <fullName evidence="1">Uncharacterized protein</fullName>
    </submittedName>
</protein>
<reference evidence="1 2" key="1">
    <citation type="journal article" date="2010" name="Science">
        <title>Genomic comparison of the ants Camponotus floridanus and Harpegnathos saltator.</title>
        <authorList>
            <person name="Bonasio R."/>
            <person name="Zhang G."/>
            <person name="Ye C."/>
            <person name="Mutti N.S."/>
            <person name="Fang X."/>
            <person name="Qin N."/>
            <person name="Donahue G."/>
            <person name="Yang P."/>
            <person name="Li Q."/>
            <person name="Li C."/>
            <person name="Zhang P."/>
            <person name="Huang Z."/>
            <person name="Berger S.L."/>
            <person name="Reinberg D."/>
            <person name="Wang J."/>
            <person name="Liebig J."/>
        </authorList>
    </citation>
    <scope>NUCLEOTIDE SEQUENCE [LARGE SCALE GENOMIC DNA]</scope>
    <source>
        <strain evidence="1 2">R22 G/1</strain>
    </source>
</reference>
<organism evidence="2">
    <name type="scientific">Harpegnathos saltator</name>
    <name type="common">Jerdon's jumping ant</name>
    <dbReference type="NCBI Taxonomy" id="610380"/>
    <lineage>
        <taxon>Eukaryota</taxon>
        <taxon>Metazoa</taxon>
        <taxon>Ecdysozoa</taxon>
        <taxon>Arthropoda</taxon>
        <taxon>Hexapoda</taxon>
        <taxon>Insecta</taxon>
        <taxon>Pterygota</taxon>
        <taxon>Neoptera</taxon>
        <taxon>Endopterygota</taxon>
        <taxon>Hymenoptera</taxon>
        <taxon>Apocrita</taxon>
        <taxon>Aculeata</taxon>
        <taxon>Formicoidea</taxon>
        <taxon>Formicidae</taxon>
        <taxon>Ponerinae</taxon>
        <taxon>Ponerini</taxon>
        <taxon>Harpegnathos</taxon>
    </lineage>
</organism>
<proteinExistence type="predicted"/>
<gene>
    <name evidence="1" type="ORF">EAI_10235</name>
</gene>
<sequence length="57" mass="6515">KENVTFQASTTKKDSKRGIREARAGVTSEILVKVRQDFVKRINKCLNVNGQQLEHLM</sequence>
<dbReference type="InParanoid" id="E2BKV0"/>
<dbReference type="OMA" id="VKRINKC"/>